<reference evidence="3" key="1">
    <citation type="journal article" date="2023" name="Commun. Biol.">
        <title>Genome analysis of Parmales, the sister group of diatoms, reveals the evolutionary specialization of diatoms from phago-mixotrophs to photoautotrophs.</title>
        <authorList>
            <person name="Ban H."/>
            <person name="Sato S."/>
            <person name="Yoshikawa S."/>
            <person name="Yamada K."/>
            <person name="Nakamura Y."/>
            <person name="Ichinomiya M."/>
            <person name="Sato N."/>
            <person name="Blanc-Mathieu R."/>
            <person name="Endo H."/>
            <person name="Kuwata A."/>
            <person name="Ogata H."/>
        </authorList>
    </citation>
    <scope>NUCLEOTIDE SEQUENCE [LARGE SCALE GENOMIC DNA]</scope>
    <source>
        <strain evidence="3">NIES 3701</strain>
    </source>
</reference>
<dbReference type="EMBL" id="BRXY01000194">
    <property type="protein sequence ID" value="GMH76003.1"/>
    <property type="molecule type" value="Genomic_DNA"/>
</dbReference>
<evidence type="ECO:0000313" key="3">
    <source>
        <dbReference type="Proteomes" id="UP001165085"/>
    </source>
</evidence>
<comment type="caution">
    <text evidence="2">The sequence shown here is derived from an EMBL/GenBank/DDBJ whole genome shotgun (WGS) entry which is preliminary data.</text>
</comment>
<protein>
    <submittedName>
        <fullName evidence="2">Uncharacterized protein</fullName>
    </submittedName>
</protein>
<evidence type="ECO:0000313" key="2">
    <source>
        <dbReference type="EMBL" id="GMH76003.1"/>
    </source>
</evidence>
<proteinExistence type="predicted"/>
<sequence length="210" mass="23032">MGAGASVNLNEEKKKPLDLSDVLTPRGESVKAELVRLRTLLHKTEFEPVQPVDNSLTDPEVLEKDPNAAGVKFEIPDPDDVSVSSSEPELTEEEELALRKKRRSKTGPGTTRSGRKDSVMSQGMVLSMAQTVGEVGSSYTMTPPTDGRGLGHEGIKEVTQSQENSPMPEKRVVVAEPAKVEGESEQTTVEQNRPQMREMDEDEPYLEEGE</sequence>
<dbReference type="OrthoDB" id="187617at2759"/>
<dbReference type="Proteomes" id="UP001165085">
    <property type="component" value="Unassembled WGS sequence"/>
</dbReference>
<dbReference type="AlphaFoldDB" id="A0A9W7EGP0"/>
<gene>
    <name evidence="2" type="ORF">TrST_g137</name>
</gene>
<feature type="compositionally biased region" description="Polar residues" evidence="1">
    <location>
        <begin position="185"/>
        <end position="194"/>
    </location>
</feature>
<keyword evidence="3" id="KW-1185">Reference proteome</keyword>
<evidence type="ECO:0000256" key="1">
    <source>
        <dbReference type="SAM" id="MobiDB-lite"/>
    </source>
</evidence>
<name>A0A9W7EGP0_9STRA</name>
<feature type="region of interest" description="Disordered" evidence="1">
    <location>
        <begin position="45"/>
        <end position="122"/>
    </location>
</feature>
<feature type="compositionally biased region" description="Basic and acidic residues" evidence="1">
    <location>
        <begin position="168"/>
        <end position="182"/>
    </location>
</feature>
<feature type="compositionally biased region" description="Acidic residues" evidence="1">
    <location>
        <begin position="199"/>
        <end position="210"/>
    </location>
</feature>
<accession>A0A9W7EGP0</accession>
<organism evidence="2 3">
    <name type="scientific">Triparma strigata</name>
    <dbReference type="NCBI Taxonomy" id="1606541"/>
    <lineage>
        <taxon>Eukaryota</taxon>
        <taxon>Sar</taxon>
        <taxon>Stramenopiles</taxon>
        <taxon>Ochrophyta</taxon>
        <taxon>Bolidophyceae</taxon>
        <taxon>Parmales</taxon>
        <taxon>Triparmaceae</taxon>
        <taxon>Triparma</taxon>
    </lineage>
</organism>
<feature type="region of interest" description="Disordered" evidence="1">
    <location>
        <begin position="134"/>
        <end position="210"/>
    </location>
</feature>